<evidence type="ECO:0000259" key="1">
    <source>
        <dbReference type="SMART" id="SM00829"/>
    </source>
</evidence>
<dbReference type="OrthoDB" id="9790818at2"/>
<dbReference type="PANTHER" id="PTHR44013:SF1">
    <property type="entry name" value="ZINC-TYPE ALCOHOL DEHYDROGENASE-LIKE PROTEIN C16A3.02C"/>
    <property type="match status" value="1"/>
</dbReference>
<sequence length="326" mass="33613">MRAIAFDRYGPPADLRIVDVPEPELLEGRVLVRVEAVGLNPLDWHEVRGDPWMLRLQRGLRVAAPRVAGADLAGTVVAVADDVTGVAVGDRVVGSTASALAEVARVRVESLAVLPPEVSSEAAAALPVAGVTALQALRDVGALQAGERVLVWGASGGVGHLAVQLARILGAARVEAVASPARAVMLRDLGVDVVHDRDAATPAGPFDVVIDTVSTASVATLQGMLAPGGRVVTVGGLGGGRLLGPLASLVRRSVVGVVRRVHLRGMLAQVRSLDLAQLVAWTASGALRPVVAEVVPFDAAPDALALLEQGHVAGKLVVRVDRAEMR</sequence>
<dbReference type="Proteomes" id="UP000198822">
    <property type="component" value="Chromosome I"/>
</dbReference>
<dbReference type="SUPFAM" id="SSF50129">
    <property type="entry name" value="GroES-like"/>
    <property type="match status" value="1"/>
</dbReference>
<dbReference type="InterPro" id="IPR052733">
    <property type="entry name" value="Chloroplast_QOR"/>
</dbReference>
<dbReference type="CDD" id="cd08267">
    <property type="entry name" value="MDR1"/>
    <property type="match status" value="1"/>
</dbReference>
<dbReference type="EMBL" id="LT629695">
    <property type="protein sequence ID" value="SDH48244.1"/>
    <property type="molecule type" value="Genomic_DNA"/>
</dbReference>
<name>A0A1G8CSD7_9MICO</name>
<dbReference type="InterPro" id="IPR013154">
    <property type="entry name" value="ADH-like_N"/>
</dbReference>
<proteinExistence type="predicted"/>
<dbReference type="InterPro" id="IPR002364">
    <property type="entry name" value="Quin_OxRdtase/zeta-crystal_CS"/>
</dbReference>
<dbReference type="AlphaFoldDB" id="A0A1G8CSD7"/>
<dbReference type="InterPro" id="IPR036291">
    <property type="entry name" value="NAD(P)-bd_dom_sf"/>
</dbReference>
<dbReference type="STRING" id="399736.SAMN04489720_1391"/>
<reference evidence="3" key="1">
    <citation type="submission" date="2016-10" db="EMBL/GenBank/DDBJ databases">
        <authorList>
            <person name="Varghese N."/>
            <person name="Submissions S."/>
        </authorList>
    </citation>
    <scope>NUCLEOTIDE SEQUENCE [LARGE SCALE GENOMIC DNA]</scope>
    <source>
        <strain evidence="3">DSM 22002</strain>
    </source>
</reference>
<dbReference type="InterPro" id="IPR020843">
    <property type="entry name" value="ER"/>
</dbReference>
<organism evidence="2 3">
    <name type="scientific">Agrococcus jejuensis</name>
    <dbReference type="NCBI Taxonomy" id="399736"/>
    <lineage>
        <taxon>Bacteria</taxon>
        <taxon>Bacillati</taxon>
        <taxon>Actinomycetota</taxon>
        <taxon>Actinomycetes</taxon>
        <taxon>Micrococcales</taxon>
        <taxon>Microbacteriaceae</taxon>
        <taxon>Agrococcus</taxon>
    </lineage>
</organism>
<protein>
    <submittedName>
        <fullName evidence="2">NADPH:quinone reductase</fullName>
    </submittedName>
</protein>
<dbReference type="Gene3D" id="3.90.180.10">
    <property type="entry name" value="Medium-chain alcohol dehydrogenases, catalytic domain"/>
    <property type="match status" value="1"/>
</dbReference>
<dbReference type="Gene3D" id="3.40.50.720">
    <property type="entry name" value="NAD(P)-binding Rossmann-like Domain"/>
    <property type="match status" value="1"/>
</dbReference>
<dbReference type="InterPro" id="IPR011032">
    <property type="entry name" value="GroES-like_sf"/>
</dbReference>
<dbReference type="SUPFAM" id="SSF51735">
    <property type="entry name" value="NAD(P)-binding Rossmann-fold domains"/>
    <property type="match status" value="1"/>
</dbReference>
<dbReference type="GO" id="GO:0008270">
    <property type="term" value="F:zinc ion binding"/>
    <property type="evidence" value="ECO:0007669"/>
    <property type="project" value="InterPro"/>
</dbReference>
<dbReference type="Pfam" id="PF08240">
    <property type="entry name" value="ADH_N"/>
    <property type="match status" value="1"/>
</dbReference>
<dbReference type="SMART" id="SM00829">
    <property type="entry name" value="PKS_ER"/>
    <property type="match status" value="1"/>
</dbReference>
<gene>
    <name evidence="2" type="ORF">SAMN04489720_1391</name>
</gene>
<dbReference type="Pfam" id="PF13602">
    <property type="entry name" value="ADH_zinc_N_2"/>
    <property type="match status" value="1"/>
</dbReference>
<keyword evidence="3" id="KW-1185">Reference proteome</keyword>
<feature type="domain" description="Enoyl reductase (ER)" evidence="1">
    <location>
        <begin position="10"/>
        <end position="318"/>
    </location>
</feature>
<evidence type="ECO:0000313" key="3">
    <source>
        <dbReference type="Proteomes" id="UP000198822"/>
    </source>
</evidence>
<evidence type="ECO:0000313" key="2">
    <source>
        <dbReference type="EMBL" id="SDH48244.1"/>
    </source>
</evidence>
<dbReference type="GO" id="GO:0016491">
    <property type="term" value="F:oxidoreductase activity"/>
    <property type="evidence" value="ECO:0007669"/>
    <property type="project" value="InterPro"/>
</dbReference>
<accession>A0A1G8CSD7</accession>
<dbReference type="PANTHER" id="PTHR44013">
    <property type="entry name" value="ZINC-TYPE ALCOHOL DEHYDROGENASE-LIKE PROTEIN C16A3.02C"/>
    <property type="match status" value="1"/>
</dbReference>
<dbReference type="PROSITE" id="PS01162">
    <property type="entry name" value="QOR_ZETA_CRYSTAL"/>
    <property type="match status" value="1"/>
</dbReference>
<dbReference type="RefSeq" id="WP_092503651.1">
    <property type="nucleotide sequence ID" value="NZ_LT629695.1"/>
</dbReference>